<dbReference type="FunFam" id="3.40.50.1820:FF:000021">
    <property type="entry name" value="Lipase"/>
    <property type="match status" value="1"/>
</dbReference>
<keyword evidence="4 7" id="KW-0442">Lipid degradation</keyword>
<dbReference type="Pfam" id="PF04083">
    <property type="entry name" value="Abhydro_lipase"/>
    <property type="match status" value="1"/>
</dbReference>
<accession>A0AAW1LWG7</accession>
<evidence type="ECO:0000313" key="12">
    <source>
        <dbReference type="Proteomes" id="UP001458880"/>
    </source>
</evidence>
<keyword evidence="6" id="KW-0325">Glycoprotein</keyword>
<sequence length="413" mass="47171">MVNATLQFISISSFVLVAYILCWSNDGEFQSDDYLDIGLSTIQMIERQGYPAETHKNVQTEDGYLLALHRIPHGKRNMNPSQKPVVFLMHGIMSSSADWVNMGSEKSLSYILADAGYDVWMGNARGTKWSRKHIKYDPGSVQDAPQFWNFSWHEIGTRDLPAMVDYVLKKTNHTDLIYIGHSQGTTTFFVMLSERPDYNDKIRLMIALAPVAYMSHMTNPFLKLLSTGYRELNAFMIKLGKYEFIAPDNLYSKIGMKACKETSIIQQLCASTFFMVGGWNSAQLNQSTISVIMSNTPAGCSTKQLTHYAQEIRSGKFRQYDYDDAGTNEIYYKSTSPPDYKLHNIRIPIGLFYSSNDWLAAVIDVDHLSTKLPKLMLKYLIPNSNFNHLDFLFAIDVRKLCYDRVLTLMKQFV</sequence>
<evidence type="ECO:0000256" key="6">
    <source>
        <dbReference type="ARBA" id="ARBA00023180"/>
    </source>
</evidence>
<protein>
    <recommendedName>
        <fullName evidence="7">Lipase</fullName>
    </recommendedName>
</protein>
<evidence type="ECO:0000259" key="10">
    <source>
        <dbReference type="Pfam" id="PF04083"/>
    </source>
</evidence>
<evidence type="ECO:0000256" key="5">
    <source>
        <dbReference type="ARBA" id="ARBA00023098"/>
    </source>
</evidence>
<feature type="active site" description="Nucleophile" evidence="8">
    <location>
        <position position="182"/>
    </location>
</feature>
<keyword evidence="12" id="KW-1185">Reference proteome</keyword>
<dbReference type="InterPro" id="IPR029058">
    <property type="entry name" value="AB_hydrolase_fold"/>
</dbReference>
<reference evidence="11 12" key="1">
    <citation type="journal article" date="2024" name="BMC Genomics">
        <title>De novo assembly and annotation of Popillia japonica's genome with initial clues to its potential as an invasive pest.</title>
        <authorList>
            <person name="Cucini C."/>
            <person name="Boschi S."/>
            <person name="Funari R."/>
            <person name="Cardaioli E."/>
            <person name="Iannotti N."/>
            <person name="Marturano G."/>
            <person name="Paoli F."/>
            <person name="Bruttini M."/>
            <person name="Carapelli A."/>
            <person name="Frati F."/>
            <person name="Nardi F."/>
        </authorList>
    </citation>
    <scope>NUCLEOTIDE SEQUENCE [LARGE SCALE GENOMIC DNA]</scope>
    <source>
        <strain evidence="11">DMR45628</strain>
    </source>
</reference>
<dbReference type="PIRSF" id="PIRSF000862">
    <property type="entry name" value="Steryl_ester_lip"/>
    <property type="match status" value="1"/>
</dbReference>
<feature type="active site" description="Charge relay system" evidence="8">
    <location>
        <position position="388"/>
    </location>
</feature>
<feature type="signal peptide" evidence="9">
    <location>
        <begin position="1"/>
        <end position="22"/>
    </location>
</feature>
<dbReference type="InterPro" id="IPR025483">
    <property type="entry name" value="Lipase_euk"/>
</dbReference>
<comment type="caution">
    <text evidence="11">The sequence shown here is derived from an EMBL/GenBank/DDBJ whole genome shotgun (WGS) entry which is preliminary data.</text>
</comment>
<evidence type="ECO:0000256" key="3">
    <source>
        <dbReference type="ARBA" id="ARBA00022801"/>
    </source>
</evidence>
<dbReference type="PANTHER" id="PTHR11005">
    <property type="entry name" value="LYSOSOMAL ACID LIPASE-RELATED"/>
    <property type="match status" value="1"/>
</dbReference>
<keyword evidence="3 7" id="KW-0378">Hydrolase</keyword>
<feature type="chain" id="PRO_5044002174" description="Lipase" evidence="9">
    <location>
        <begin position="23"/>
        <end position="413"/>
    </location>
</feature>
<name>A0AAW1LWG7_POPJA</name>
<dbReference type="GO" id="GO:0016042">
    <property type="term" value="P:lipid catabolic process"/>
    <property type="evidence" value="ECO:0007669"/>
    <property type="project" value="UniProtKB-KW"/>
</dbReference>
<evidence type="ECO:0000256" key="9">
    <source>
        <dbReference type="SAM" id="SignalP"/>
    </source>
</evidence>
<feature type="active site" description="Charge relay system" evidence="8">
    <location>
        <position position="357"/>
    </location>
</feature>
<evidence type="ECO:0000256" key="8">
    <source>
        <dbReference type="PIRSR" id="PIRSR000862-1"/>
    </source>
</evidence>
<comment type="similarity">
    <text evidence="1 7">Belongs to the AB hydrolase superfamily. Lipase family.</text>
</comment>
<gene>
    <name evidence="11" type="ORF">QE152_g10012</name>
</gene>
<proteinExistence type="inferred from homology"/>
<keyword evidence="2 9" id="KW-0732">Signal</keyword>
<keyword evidence="5" id="KW-0443">Lipid metabolism</keyword>
<dbReference type="EMBL" id="JASPKY010000088">
    <property type="protein sequence ID" value="KAK9738291.1"/>
    <property type="molecule type" value="Genomic_DNA"/>
</dbReference>
<dbReference type="Gene3D" id="3.40.50.1820">
    <property type="entry name" value="alpha/beta hydrolase"/>
    <property type="match status" value="1"/>
</dbReference>
<dbReference type="Proteomes" id="UP001458880">
    <property type="component" value="Unassembled WGS sequence"/>
</dbReference>
<evidence type="ECO:0000256" key="7">
    <source>
        <dbReference type="PIRNR" id="PIRNR000862"/>
    </source>
</evidence>
<organism evidence="11 12">
    <name type="scientific">Popillia japonica</name>
    <name type="common">Japanese beetle</name>
    <dbReference type="NCBI Taxonomy" id="7064"/>
    <lineage>
        <taxon>Eukaryota</taxon>
        <taxon>Metazoa</taxon>
        <taxon>Ecdysozoa</taxon>
        <taxon>Arthropoda</taxon>
        <taxon>Hexapoda</taxon>
        <taxon>Insecta</taxon>
        <taxon>Pterygota</taxon>
        <taxon>Neoptera</taxon>
        <taxon>Endopterygota</taxon>
        <taxon>Coleoptera</taxon>
        <taxon>Polyphaga</taxon>
        <taxon>Scarabaeiformia</taxon>
        <taxon>Scarabaeidae</taxon>
        <taxon>Rutelinae</taxon>
        <taxon>Popillia</taxon>
    </lineage>
</organism>
<dbReference type="AlphaFoldDB" id="A0AAW1LWG7"/>
<dbReference type="SUPFAM" id="SSF53474">
    <property type="entry name" value="alpha/beta-Hydrolases"/>
    <property type="match status" value="1"/>
</dbReference>
<evidence type="ECO:0000313" key="11">
    <source>
        <dbReference type="EMBL" id="KAK9738291.1"/>
    </source>
</evidence>
<dbReference type="InterPro" id="IPR006693">
    <property type="entry name" value="AB_hydrolase_lipase"/>
</dbReference>
<evidence type="ECO:0000256" key="4">
    <source>
        <dbReference type="ARBA" id="ARBA00022963"/>
    </source>
</evidence>
<evidence type="ECO:0000256" key="2">
    <source>
        <dbReference type="ARBA" id="ARBA00022729"/>
    </source>
</evidence>
<feature type="domain" description="Partial AB-hydrolase lipase" evidence="10">
    <location>
        <begin position="42"/>
        <end position="102"/>
    </location>
</feature>
<evidence type="ECO:0000256" key="1">
    <source>
        <dbReference type="ARBA" id="ARBA00010701"/>
    </source>
</evidence>
<dbReference type="GO" id="GO:0016788">
    <property type="term" value="F:hydrolase activity, acting on ester bonds"/>
    <property type="evidence" value="ECO:0007669"/>
    <property type="project" value="InterPro"/>
</dbReference>